<sequence length="102" mass="12170">IYEPFGVFVSIVYKEAYDEGECYEDIYCYSYSQIVIQMEIKIITIKVIRKKKKKKKKKVKQIKILNVIEMEEQEKDKSFINFKQVFITFGFQGGETEDDIEC</sequence>
<protein>
    <submittedName>
        <fullName evidence="1">Uncharacterized protein</fullName>
    </submittedName>
</protein>
<evidence type="ECO:0000313" key="2">
    <source>
        <dbReference type="Proteomes" id="UP000324800"/>
    </source>
</evidence>
<evidence type="ECO:0000313" key="1">
    <source>
        <dbReference type="EMBL" id="KAA6311967.1"/>
    </source>
</evidence>
<feature type="non-terminal residue" evidence="1">
    <location>
        <position position="1"/>
    </location>
</feature>
<organism evidence="1 2">
    <name type="scientific">Streblomastix strix</name>
    <dbReference type="NCBI Taxonomy" id="222440"/>
    <lineage>
        <taxon>Eukaryota</taxon>
        <taxon>Metamonada</taxon>
        <taxon>Preaxostyla</taxon>
        <taxon>Oxymonadida</taxon>
        <taxon>Streblomastigidae</taxon>
        <taxon>Streblomastix</taxon>
    </lineage>
</organism>
<name>A0A5J4PQZ5_9EUKA</name>
<comment type="caution">
    <text evidence="1">The sequence shown here is derived from an EMBL/GenBank/DDBJ whole genome shotgun (WGS) entry which is preliminary data.</text>
</comment>
<accession>A0A5J4PQZ5</accession>
<proteinExistence type="predicted"/>
<dbReference type="Proteomes" id="UP000324800">
    <property type="component" value="Unassembled WGS sequence"/>
</dbReference>
<gene>
    <name evidence="1" type="ORF">EZS28_056015</name>
</gene>
<dbReference type="EMBL" id="SNRW01049001">
    <property type="protein sequence ID" value="KAA6311967.1"/>
    <property type="molecule type" value="Genomic_DNA"/>
</dbReference>
<dbReference type="AlphaFoldDB" id="A0A5J4PQZ5"/>
<reference evidence="1 2" key="1">
    <citation type="submission" date="2019-03" db="EMBL/GenBank/DDBJ databases">
        <title>Single cell metagenomics reveals metabolic interactions within the superorganism composed of flagellate Streblomastix strix and complex community of Bacteroidetes bacteria on its surface.</title>
        <authorList>
            <person name="Treitli S.C."/>
            <person name="Kolisko M."/>
            <person name="Husnik F."/>
            <person name="Keeling P."/>
            <person name="Hampl V."/>
        </authorList>
    </citation>
    <scope>NUCLEOTIDE SEQUENCE [LARGE SCALE GENOMIC DNA]</scope>
    <source>
        <strain evidence="1">ST1C</strain>
    </source>
</reference>